<feature type="domain" description="HAMP" evidence="17">
    <location>
        <begin position="197"/>
        <end position="249"/>
    </location>
</feature>
<dbReference type="Pfam" id="PF13188">
    <property type="entry name" value="PAS_8"/>
    <property type="match status" value="1"/>
</dbReference>
<dbReference type="NCBIfam" id="TIGR00229">
    <property type="entry name" value="sensory_box"/>
    <property type="match status" value="2"/>
</dbReference>
<evidence type="ECO:0000256" key="1">
    <source>
        <dbReference type="ARBA" id="ARBA00000085"/>
    </source>
</evidence>
<evidence type="ECO:0000259" key="16">
    <source>
        <dbReference type="PROSITE" id="PS50113"/>
    </source>
</evidence>
<evidence type="ECO:0000313" key="19">
    <source>
        <dbReference type="Proteomes" id="UP000007883"/>
    </source>
</evidence>
<comment type="catalytic activity">
    <reaction evidence="1">
        <text>ATP + protein L-histidine = ADP + protein N-phospho-L-histidine.</text>
        <dbReference type="EC" id="2.7.13.3"/>
    </reaction>
</comment>
<dbReference type="PROSITE" id="PS50109">
    <property type="entry name" value="HIS_KIN"/>
    <property type="match status" value="1"/>
</dbReference>
<keyword evidence="5 18" id="KW-0808">Transferase</keyword>
<dbReference type="PROSITE" id="PS50113">
    <property type="entry name" value="PAC"/>
    <property type="match status" value="1"/>
</dbReference>
<dbReference type="FunFam" id="3.30.565.10:FF:000006">
    <property type="entry name" value="Sensor histidine kinase WalK"/>
    <property type="match status" value="1"/>
</dbReference>
<dbReference type="Pfam" id="PF00512">
    <property type="entry name" value="HisKA"/>
    <property type="match status" value="1"/>
</dbReference>
<dbReference type="PROSITE" id="PS50885">
    <property type="entry name" value="HAMP"/>
    <property type="match status" value="1"/>
</dbReference>
<dbReference type="InterPro" id="IPR003661">
    <property type="entry name" value="HisK_dim/P_dom"/>
</dbReference>
<feature type="domain" description="PAS" evidence="15">
    <location>
        <begin position="378"/>
        <end position="451"/>
    </location>
</feature>
<dbReference type="GO" id="GO:0030295">
    <property type="term" value="F:protein kinase activator activity"/>
    <property type="evidence" value="ECO:0007669"/>
    <property type="project" value="TreeGrafter"/>
</dbReference>
<dbReference type="Gene3D" id="3.30.565.10">
    <property type="entry name" value="Histidine kinase-like ATPase, C-terminal domain"/>
    <property type="match status" value="1"/>
</dbReference>
<dbReference type="SUPFAM" id="SSF47384">
    <property type="entry name" value="Homodimeric domain of signal transducing histidine kinase"/>
    <property type="match status" value="1"/>
</dbReference>
<dbReference type="InterPro" id="IPR000700">
    <property type="entry name" value="PAS-assoc_C"/>
</dbReference>
<dbReference type="KEGG" id="rge:RGE_45000"/>
<keyword evidence="9" id="KW-0067">ATP-binding</keyword>
<feature type="domain" description="PAC" evidence="16">
    <location>
        <begin position="452"/>
        <end position="506"/>
    </location>
</feature>
<dbReference type="FunFam" id="1.10.287.130:FF:000001">
    <property type="entry name" value="Two-component sensor histidine kinase"/>
    <property type="match status" value="1"/>
</dbReference>
<dbReference type="CDD" id="cd00075">
    <property type="entry name" value="HATPase"/>
    <property type="match status" value="1"/>
</dbReference>
<keyword evidence="11" id="KW-0902">Two-component regulatory system</keyword>
<dbReference type="EC" id="2.7.13.3" evidence="3"/>
<dbReference type="SMART" id="SM00086">
    <property type="entry name" value="PAC"/>
    <property type="match status" value="2"/>
</dbReference>
<dbReference type="CDD" id="cd00130">
    <property type="entry name" value="PAS"/>
    <property type="match status" value="2"/>
</dbReference>
<dbReference type="Proteomes" id="UP000007883">
    <property type="component" value="Chromosome"/>
</dbReference>
<evidence type="ECO:0000256" key="11">
    <source>
        <dbReference type="ARBA" id="ARBA00023012"/>
    </source>
</evidence>
<evidence type="ECO:0000259" key="15">
    <source>
        <dbReference type="PROSITE" id="PS50112"/>
    </source>
</evidence>
<sequence>MAARPWRVPGWPRRLRHQLLALLVVSMVLAMALLFRVSASRLDDVAVDTAQRWAQSIALGAAAAATPALEAGDAAELDALLRSFAGMPGVERLEVVDAGGVQLLSLRQSAEGLVGRETPSATPARGVPALAGRTGFVGEGAVQVWAPAGPGGRLGSFGLTYSLDAERSRLGALSYEAVLAIALVSLMTIVATYWFIQRALAPLQRLVQFSAELGRNAGAQIQPHGGSREFRELADALNETSTRLRDQMEAIGRAESRNEAILQAVPDVILGLDAAGRVRVVNPGVSSIFGLQPEEALGRPVSDLLPGLSCEDAERRTLAGLYMRSSGTYVARFEIEASRRGGTPFPAEVSLSRTETTDGLRYAAVVRDMTEQRMTFSMLNLYSRALECTTNGVIICDMSLPGFPIFYANPAFGRITGYASDESIGRGCGFLQGEDREQPQLAELKQAIEQGQSTQVVLRNYRKDGTLFFNELTVSPVPNAEGAPQHYVGVLNDVTERERARMAIAERSARLNAVFDLSPDGFVVFDAGDEAEGGQLVYCNPAFLAMSGWDAASAEAGIGVDEFDRRFLKQCDPATPYAPVSLALAAGDRTDGPDLLQLVRPERRVLARMARRAGPGHHETILFFRDITRETEVDRMKSEFLTTAAHELRTPMVSVFGFTELLLRRPVSEERRRDMLETIHRQASLLINMVNELLDLARIEARQGKDLKREPCRLDSLVTQAVGPMLIEGAAHELQIDVAHPDCVLDVDPEKTNRALTNVLSNAVKYSPEGGSILVTTQSGELRGEPAVGVRVTDHGIGMSPEQLARIFERFYRADPSGSIPGTGLGMSLVKEIVELQGGRVDIASTPGRGTTVTLWLPLARDSQRPARHAGATGAVQ</sequence>
<keyword evidence="8 18" id="KW-0418">Kinase</keyword>
<dbReference type="EMBL" id="AP012320">
    <property type="protein sequence ID" value="BAL97836.1"/>
    <property type="molecule type" value="Genomic_DNA"/>
</dbReference>
<evidence type="ECO:0000256" key="3">
    <source>
        <dbReference type="ARBA" id="ARBA00012438"/>
    </source>
</evidence>
<dbReference type="SUPFAM" id="SSF55785">
    <property type="entry name" value="PYP-like sensor domain (PAS domain)"/>
    <property type="match status" value="3"/>
</dbReference>
<dbReference type="SMART" id="SM00387">
    <property type="entry name" value="HATPase_c"/>
    <property type="match status" value="1"/>
</dbReference>
<dbReference type="GO" id="GO:0000156">
    <property type="term" value="F:phosphorelay response regulator activity"/>
    <property type="evidence" value="ECO:0007669"/>
    <property type="project" value="TreeGrafter"/>
</dbReference>
<dbReference type="eggNOG" id="COG2205">
    <property type="taxonomic scope" value="Bacteria"/>
</dbReference>
<evidence type="ECO:0000256" key="10">
    <source>
        <dbReference type="ARBA" id="ARBA00022989"/>
    </source>
</evidence>
<comment type="subcellular location">
    <subcellularLocation>
        <location evidence="2">Cell inner membrane</location>
        <topology evidence="2">Multi-pass membrane protein</topology>
    </subcellularLocation>
</comment>
<dbReference type="RefSeq" id="WP_014430684.1">
    <property type="nucleotide sequence ID" value="NC_017075.1"/>
</dbReference>
<dbReference type="STRING" id="983917.RGE_45000"/>
<name>I0HXU9_RUBGI</name>
<evidence type="ECO:0000313" key="18">
    <source>
        <dbReference type="EMBL" id="BAL97836.1"/>
    </source>
</evidence>
<evidence type="ECO:0000256" key="9">
    <source>
        <dbReference type="ARBA" id="ARBA00022840"/>
    </source>
</evidence>
<evidence type="ECO:0000256" key="7">
    <source>
        <dbReference type="ARBA" id="ARBA00022741"/>
    </source>
</evidence>
<evidence type="ECO:0000259" key="14">
    <source>
        <dbReference type="PROSITE" id="PS50109"/>
    </source>
</evidence>
<dbReference type="Pfam" id="PF13426">
    <property type="entry name" value="PAS_9"/>
    <property type="match status" value="2"/>
</dbReference>
<keyword evidence="4" id="KW-0597">Phosphoprotein</keyword>
<dbReference type="InterPro" id="IPR005467">
    <property type="entry name" value="His_kinase_dom"/>
</dbReference>
<keyword evidence="19" id="KW-1185">Reference proteome</keyword>
<evidence type="ECO:0000256" key="5">
    <source>
        <dbReference type="ARBA" id="ARBA00022679"/>
    </source>
</evidence>
<evidence type="ECO:0000256" key="2">
    <source>
        <dbReference type="ARBA" id="ARBA00004429"/>
    </source>
</evidence>
<dbReference type="CDD" id="cd00082">
    <property type="entry name" value="HisKA"/>
    <property type="match status" value="1"/>
</dbReference>
<dbReference type="GO" id="GO:0007234">
    <property type="term" value="P:osmosensory signaling via phosphorelay pathway"/>
    <property type="evidence" value="ECO:0007669"/>
    <property type="project" value="TreeGrafter"/>
</dbReference>
<dbReference type="PROSITE" id="PS50112">
    <property type="entry name" value="PAS"/>
    <property type="match status" value="2"/>
</dbReference>
<dbReference type="InterPro" id="IPR036097">
    <property type="entry name" value="HisK_dim/P_sf"/>
</dbReference>
<keyword evidence="10 13" id="KW-1133">Transmembrane helix</keyword>
<protein>
    <recommendedName>
        <fullName evidence="3">histidine kinase</fullName>
        <ecNumber evidence="3">2.7.13.3</ecNumber>
    </recommendedName>
</protein>
<evidence type="ECO:0000256" key="4">
    <source>
        <dbReference type="ARBA" id="ARBA00022553"/>
    </source>
</evidence>
<dbReference type="AlphaFoldDB" id="I0HXU9"/>
<dbReference type="Pfam" id="PF02518">
    <property type="entry name" value="HATPase_c"/>
    <property type="match status" value="1"/>
</dbReference>
<evidence type="ECO:0000256" key="12">
    <source>
        <dbReference type="ARBA" id="ARBA00023136"/>
    </source>
</evidence>
<organism evidence="18 19">
    <name type="scientific">Rubrivivax gelatinosus (strain NBRC 100245 / IL144)</name>
    <dbReference type="NCBI Taxonomy" id="983917"/>
    <lineage>
        <taxon>Bacteria</taxon>
        <taxon>Pseudomonadati</taxon>
        <taxon>Pseudomonadota</taxon>
        <taxon>Betaproteobacteria</taxon>
        <taxon>Burkholderiales</taxon>
        <taxon>Sphaerotilaceae</taxon>
        <taxon>Rubrivivax</taxon>
    </lineage>
</organism>
<keyword evidence="12 13" id="KW-0472">Membrane</keyword>
<reference evidence="18 19" key="1">
    <citation type="journal article" date="2012" name="J. Bacteriol.">
        <title>Complete genome sequence of phototrophic betaproteobacterium Rubrivivax gelatinosus IL144.</title>
        <authorList>
            <person name="Nagashima S."/>
            <person name="Kamimura A."/>
            <person name="Shimizu T."/>
            <person name="Nakamura-isaki S."/>
            <person name="Aono E."/>
            <person name="Sakamoto K."/>
            <person name="Ichikawa N."/>
            <person name="Nakazawa H."/>
            <person name="Sekine M."/>
            <person name="Yamazaki S."/>
            <person name="Fujita N."/>
            <person name="Shimada K."/>
            <person name="Hanada S."/>
            <person name="Nagashima K.V.P."/>
        </authorList>
    </citation>
    <scope>NUCLEOTIDE SEQUENCE [LARGE SCALE GENOMIC DNA]</scope>
    <source>
        <strain evidence="19">NBRC 100245 / IL144</strain>
    </source>
</reference>
<feature type="domain" description="Histidine kinase" evidence="14">
    <location>
        <begin position="643"/>
        <end position="861"/>
    </location>
</feature>
<feature type="transmembrane region" description="Helical" evidence="13">
    <location>
        <begin position="177"/>
        <end position="196"/>
    </location>
</feature>
<dbReference type="eggNOG" id="COG5000">
    <property type="taxonomic scope" value="Bacteria"/>
</dbReference>
<dbReference type="InterPro" id="IPR035965">
    <property type="entry name" value="PAS-like_dom_sf"/>
</dbReference>
<proteinExistence type="predicted"/>
<dbReference type="SUPFAM" id="SSF55874">
    <property type="entry name" value="ATPase domain of HSP90 chaperone/DNA topoisomerase II/histidine kinase"/>
    <property type="match status" value="1"/>
</dbReference>
<dbReference type="InterPro" id="IPR001610">
    <property type="entry name" value="PAC"/>
</dbReference>
<dbReference type="Gene3D" id="3.30.450.20">
    <property type="entry name" value="PAS domain"/>
    <property type="match status" value="3"/>
</dbReference>
<dbReference type="Gene3D" id="6.10.340.10">
    <property type="match status" value="1"/>
</dbReference>
<evidence type="ECO:0000256" key="13">
    <source>
        <dbReference type="SAM" id="Phobius"/>
    </source>
</evidence>
<keyword evidence="7" id="KW-0547">Nucleotide-binding</keyword>
<dbReference type="InterPro" id="IPR003660">
    <property type="entry name" value="HAMP_dom"/>
</dbReference>
<dbReference type="PANTHER" id="PTHR42878:SF7">
    <property type="entry name" value="SENSOR HISTIDINE KINASE GLRK"/>
    <property type="match status" value="1"/>
</dbReference>
<dbReference type="PRINTS" id="PR00344">
    <property type="entry name" value="BCTRLSENSOR"/>
</dbReference>
<gene>
    <name evidence="18" type="ordered locus">RGE_45000</name>
</gene>
<dbReference type="InterPro" id="IPR036890">
    <property type="entry name" value="HATPase_C_sf"/>
</dbReference>
<dbReference type="InterPro" id="IPR003594">
    <property type="entry name" value="HATPase_dom"/>
</dbReference>
<evidence type="ECO:0000256" key="8">
    <source>
        <dbReference type="ARBA" id="ARBA00022777"/>
    </source>
</evidence>
<dbReference type="PANTHER" id="PTHR42878">
    <property type="entry name" value="TWO-COMPONENT HISTIDINE KINASE"/>
    <property type="match status" value="1"/>
</dbReference>
<feature type="domain" description="PAS" evidence="15">
    <location>
        <begin position="254"/>
        <end position="305"/>
    </location>
</feature>
<dbReference type="InterPro" id="IPR050351">
    <property type="entry name" value="BphY/WalK/GraS-like"/>
</dbReference>
<dbReference type="InterPro" id="IPR000014">
    <property type="entry name" value="PAS"/>
</dbReference>
<dbReference type="Gene3D" id="1.10.287.130">
    <property type="match status" value="1"/>
</dbReference>
<dbReference type="InterPro" id="IPR004358">
    <property type="entry name" value="Sig_transdc_His_kin-like_C"/>
</dbReference>
<dbReference type="PATRIC" id="fig|983917.3.peg.4388"/>
<accession>I0HXU9</accession>
<evidence type="ECO:0000259" key="17">
    <source>
        <dbReference type="PROSITE" id="PS50885"/>
    </source>
</evidence>
<dbReference type="GO" id="GO:0000155">
    <property type="term" value="F:phosphorelay sensor kinase activity"/>
    <property type="evidence" value="ECO:0007669"/>
    <property type="project" value="InterPro"/>
</dbReference>
<dbReference type="GO" id="GO:0005886">
    <property type="term" value="C:plasma membrane"/>
    <property type="evidence" value="ECO:0007669"/>
    <property type="project" value="UniProtKB-SubCell"/>
</dbReference>
<dbReference type="SMART" id="SM00388">
    <property type="entry name" value="HisKA"/>
    <property type="match status" value="1"/>
</dbReference>
<evidence type="ECO:0000256" key="6">
    <source>
        <dbReference type="ARBA" id="ARBA00022692"/>
    </source>
</evidence>
<dbReference type="SMART" id="SM00091">
    <property type="entry name" value="PAS"/>
    <property type="match status" value="3"/>
</dbReference>
<dbReference type="HOGENOM" id="CLU_021301_0_0_4"/>
<keyword evidence="6 13" id="KW-0812">Transmembrane</keyword>